<keyword evidence="5 6" id="KW-0472">Membrane</keyword>
<keyword evidence="2" id="KW-1003">Cell membrane</keyword>
<feature type="transmembrane region" description="Helical" evidence="6">
    <location>
        <begin position="28"/>
        <end position="51"/>
    </location>
</feature>
<accession>A0A517Q6V5</accession>
<proteinExistence type="predicted"/>
<evidence type="ECO:0000256" key="4">
    <source>
        <dbReference type="ARBA" id="ARBA00022989"/>
    </source>
</evidence>
<sequence>MAGVARDRSLGEGVYFAPDDYLGFRRRLIISLVDVSLVFLLWIPIWILFTYVPYEFVLTPDLVWFFCCWCYLAVLRPSRVRSVGYWVTGARIVTLRGTKPSVLRMTYRLLLNLYSPFNLLFDLLWVGVDRDRQSLTDRYAGTCVVRKNAVPAGQAEIHYACYTAMTFVYFYPCVVLPRVNGVAESH</sequence>
<dbReference type="InterPro" id="IPR010432">
    <property type="entry name" value="RDD"/>
</dbReference>
<dbReference type="Proteomes" id="UP000315647">
    <property type="component" value="Chromosome"/>
</dbReference>
<feature type="transmembrane region" description="Helical" evidence="6">
    <location>
        <begin position="57"/>
        <end position="75"/>
    </location>
</feature>
<keyword evidence="9" id="KW-1185">Reference proteome</keyword>
<evidence type="ECO:0000256" key="3">
    <source>
        <dbReference type="ARBA" id="ARBA00022692"/>
    </source>
</evidence>
<dbReference type="EMBL" id="CP037421">
    <property type="protein sequence ID" value="QDT27359.1"/>
    <property type="molecule type" value="Genomic_DNA"/>
</dbReference>
<organism evidence="8 9">
    <name type="scientific">Gimesia panareensis</name>
    <dbReference type="NCBI Taxonomy" id="2527978"/>
    <lineage>
        <taxon>Bacteria</taxon>
        <taxon>Pseudomonadati</taxon>
        <taxon>Planctomycetota</taxon>
        <taxon>Planctomycetia</taxon>
        <taxon>Planctomycetales</taxon>
        <taxon>Planctomycetaceae</taxon>
        <taxon>Gimesia</taxon>
    </lineage>
</organism>
<name>A0A517Q6V5_9PLAN</name>
<dbReference type="PANTHER" id="PTHR36115">
    <property type="entry name" value="PROLINE-RICH ANTIGEN HOMOLOG-RELATED"/>
    <property type="match status" value="1"/>
</dbReference>
<dbReference type="InterPro" id="IPR051791">
    <property type="entry name" value="Pra-immunoreactive"/>
</dbReference>
<protein>
    <submittedName>
        <fullName evidence="8">RDD family protein</fullName>
    </submittedName>
</protein>
<evidence type="ECO:0000313" key="9">
    <source>
        <dbReference type="Proteomes" id="UP000315647"/>
    </source>
</evidence>
<comment type="subcellular location">
    <subcellularLocation>
        <location evidence="1">Cell membrane</location>
        <topology evidence="1">Multi-pass membrane protein</topology>
    </subcellularLocation>
</comment>
<dbReference type="GO" id="GO:0005886">
    <property type="term" value="C:plasma membrane"/>
    <property type="evidence" value="ECO:0007669"/>
    <property type="project" value="UniProtKB-SubCell"/>
</dbReference>
<dbReference type="PANTHER" id="PTHR36115:SF6">
    <property type="entry name" value="PROLINE-RICH ANTIGEN HOMOLOG"/>
    <property type="match status" value="1"/>
</dbReference>
<feature type="domain" description="RDD" evidence="7">
    <location>
        <begin position="23"/>
        <end position="141"/>
    </location>
</feature>
<evidence type="ECO:0000259" key="7">
    <source>
        <dbReference type="Pfam" id="PF06271"/>
    </source>
</evidence>
<evidence type="ECO:0000256" key="6">
    <source>
        <dbReference type="SAM" id="Phobius"/>
    </source>
</evidence>
<evidence type="ECO:0000256" key="5">
    <source>
        <dbReference type="ARBA" id="ARBA00023136"/>
    </source>
</evidence>
<keyword evidence="4 6" id="KW-1133">Transmembrane helix</keyword>
<evidence type="ECO:0000313" key="8">
    <source>
        <dbReference type="EMBL" id="QDT27359.1"/>
    </source>
</evidence>
<keyword evidence="3 6" id="KW-0812">Transmembrane</keyword>
<dbReference type="Pfam" id="PF06271">
    <property type="entry name" value="RDD"/>
    <property type="match status" value="1"/>
</dbReference>
<dbReference type="RefSeq" id="WP_145449668.1">
    <property type="nucleotide sequence ID" value="NZ_CP037421.1"/>
</dbReference>
<gene>
    <name evidence="8" type="ORF">Enr10x_26760</name>
</gene>
<dbReference type="AlphaFoldDB" id="A0A517Q6V5"/>
<evidence type="ECO:0000256" key="1">
    <source>
        <dbReference type="ARBA" id="ARBA00004651"/>
    </source>
</evidence>
<reference evidence="8 9" key="1">
    <citation type="submission" date="2019-03" db="EMBL/GenBank/DDBJ databases">
        <title>Deep-cultivation of Planctomycetes and their phenomic and genomic characterization uncovers novel biology.</title>
        <authorList>
            <person name="Wiegand S."/>
            <person name="Jogler M."/>
            <person name="Boedeker C."/>
            <person name="Pinto D."/>
            <person name="Vollmers J."/>
            <person name="Rivas-Marin E."/>
            <person name="Kohn T."/>
            <person name="Peeters S.H."/>
            <person name="Heuer A."/>
            <person name="Rast P."/>
            <person name="Oberbeckmann S."/>
            <person name="Bunk B."/>
            <person name="Jeske O."/>
            <person name="Meyerdierks A."/>
            <person name="Storesund J.E."/>
            <person name="Kallscheuer N."/>
            <person name="Luecker S."/>
            <person name="Lage O.M."/>
            <person name="Pohl T."/>
            <person name="Merkel B.J."/>
            <person name="Hornburger P."/>
            <person name="Mueller R.-W."/>
            <person name="Bruemmer F."/>
            <person name="Labrenz M."/>
            <person name="Spormann A.M."/>
            <person name="Op den Camp H."/>
            <person name="Overmann J."/>
            <person name="Amann R."/>
            <person name="Jetten M.S.M."/>
            <person name="Mascher T."/>
            <person name="Medema M.H."/>
            <person name="Devos D.P."/>
            <person name="Kaster A.-K."/>
            <person name="Ovreas L."/>
            <person name="Rohde M."/>
            <person name="Galperin M.Y."/>
            <person name="Jogler C."/>
        </authorList>
    </citation>
    <scope>NUCLEOTIDE SEQUENCE [LARGE SCALE GENOMIC DNA]</scope>
    <source>
        <strain evidence="8 9">Enr10</strain>
    </source>
</reference>
<evidence type="ECO:0000256" key="2">
    <source>
        <dbReference type="ARBA" id="ARBA00022475"/>
    </source>
</evidence>